<feature type="region of interest" description="Disordered" evidence="1">
    <location>
        <begin position="34"/>
        <end position="59"/>
    </location>
</feature>
<evidence type="ECO:0000313" key="2">
    <source>
        <dbReference type="EMBL" id="GFB27110.1"/>
    </source>
</evidence>
<dbReference type="EMBL" id="BKCJ010589950">
    <property type="protein sequence ID" value="GFB27110.1"/>
    <property type="molecule type" value="Genomic_DNA"/>
</dbReference>
<proteinExistence type="predicted"/>
<reference evidence="2" key="1">
    <citation type="journal article" date="2019" name="Sci. Rep.">
        <title>Draft genome of Tanacetum cinerariifolium, the natural source of mosquito coil.</title>
        <authorList>
            <person name="Yamashiro T."/>
            <person name="Shiraishi A."/>
            <person name="Satake H."/>
            <person name="Nakayama K."/>
        </authorList>
    </citation>
    <scope>NUCLEOTIDE SEQUENCE</scope>
</reference>
<accession>A0A699L602</accession>
<protein>
    <submittedName>
        <fullName evidence="2">Uncharacterized protein</fullName>
    </submittedName>
</protein>
<organism evidence="2">
    <name type="scientific">Tanacetum cinerariifolium</name>
    <name type="common">Dalmatian daisy</name>
    <name type="synonym">Chrysanthemum cinerariifolium</name>
    <dbReference type="NCBI Taxonomy" id="118510"/>
    <lineage>
        <taxon>Eukaryota</taxon>
        <taxon>Viridiplantae</taxon>
        <taxon>Streptophyta</taxon>
        <taxon>Embryophyta</taxon>
        <taxon>Tracheophyta</taxon>
        <taxon>Spermatophyta</taxon>
        <taxon>Magnoliopsida</taxon>
        <taxon>eudicotyledons</taxon>
        <taxon>Gunneridae</taxon>
        <taxon>Pentapetalae</taxon>
        <taxon>asterids</taxon>
        <taxon>campanulids</taxon>
        <taxon>Asterales</taxon>
        <taxon>Asteraceae</taxon>
        <taxon>Asteroideae</taxon>
        <taxon>Anthemideae</taxon>
        <taxon>Anthemidinae</taxon>
        <taxon>Tanacetum</taxon>
    </lineage>
</organism>
<comment type="caution">
    <text evidence="2">The sequence shown here is derived from an EMBL/GenBank/DDBJ whole genome shotgun (WGS) entry which is preliminary data.</text>
</comment>
<dbReference type="AlphaFoldDB" id="A0A699L602"/>
<name>A0A699L602_TANCI</name>
<gene>
    <name evidence="2" type="ORF">Tci_699081</name>
</gene>
<evidence type="ECO:0000256" key="1">
    <source>
        <dbReference type="SAM" id="MobiDB-lite"/>
    </source>
</evidence>
<sequence>MAASPVMIGTNQEKGIMLFLLPIQEHLCPPKPDLVFHDAPNVSDSEDESEGEPMPTQKAPSFVYTSEHVKTTRPFVQPVKHPILAKNLRKDIPKSRGHRNSRNRKACFVCKSLTHLIKDCDYYEMTTVQTPARNHAQSGHHQHYARMTHPNPQRHVVPTTVLTRSSIVPLNAARPVNAVVPQTKVNAVKGVKGNWGNPQHALKDKGVIDSGCLRHMTGNMFYLSDFEEINGGYVAFGRNPKGGKITCKGKTRTDTECIVLSFDFKLPDDNHVLLRVPRENNMYNVDLTNIIPLRDLTCLFAKATLDESNL</sequence>